<evidence type="ECO:0000256" key="1">
    <source>
        <dbReference type="ARBA" id="ARBA00004651"/>
    </source>
</evidence>
<evidence type="ECO:0000256" key="6">
    <source>
        <dbReference type="ARBA" id="ARBA00023136"/>
    </source>
</evidence>
<dbReference type="EMBL" id="RPFW01000004">
    <property type="protein sequence ID" value="TVZ03663.1"/>
    <property type="molecule type" value="Genomic_DNA"/>
</dbReference>
<keyword evidence="10" id="KW-1185">Reference proteome</keyword>
<feature type="transmembrane region" description="Helical" evidence="7">
    <location>
        <begin position="369"/>
        <end position="394"/>
    </location>
</feature>
<keyword evidence="5 7" id="KW-1133">Transmembrane helix</keyword>
<dbReference type="AlphaFoldDB" id="A0A6P2C2F3"/>
<evidence type="ECO:0000256" key="7">
    <source>
        <dbReference type="SAM" id="Phobius"/>
    </source>
</evidence>
<feature type="transmembrane region" description="Helical" evidence="7">
    <location>
        <begin position="67"/>
        <end position="95"/>
    </location>
</feature>
<evidence type="ECO:0000256" key="2">
    <source>
        <dbReference type="ARBA" id="ARBA00022448"/>
    </source>
</evidence>
<evidence type="ECO:0000256" key="3">
    <source>
        <dbReference type="ARBA" id="ARBA00022475"/>
    </source>
</evidence>
<keyword evidence="3" id="KW-1003">Cell membrane</keyword>
<dbReference type="PANTHER" id="PTHR42718">
    <property type="entry name" value="MAJOR FACILITATOR SUPERFAMILY MULTIDRUG TRANSPORTER MFSC"/>
    <property type="match status" value="1"/>
</dbReference>
<feature type="transmembrane region" description="Helical" evidence="7">
    <location>
        <begin position="415"/>
        <end position="434"/>
    </location>
</feature>
<feature type="transmembrane region" description="Helical" evidence="7">
    <location>
        <begin position="34"/>
        <end position="55"/>
    </location>
</feature>
<dbReference type="PRINTS" id="PR01036">
    <property type="entry name" value="TCRTETB"/>
</dbReference>
<dbReference type="InterPro" id="IPR036259">
    <property type="entry name" value="MFS_trans_sf"/>
</dbReference>
<dbReference type="Proteomes" id="UP000460272">
    <property type="component" value="Unassembled WGS sequence"/>
</dbReference>
<organism evidence="9 10">
    <name type="scientific">Trebonia kvetii</name>
    <dbReference type="NCBI Taxonomy" id="2480626"/>
    <lineage>
        <taxon>Bacteria</taxon>
        <taxon>Bacillati</taxon>
        <taxon>Actinomycetota</taxon>
        <taxon>Actinomycetes</taxon>
        <taxon>Streptosporangiales</taxon>
        <taxon>Treboniaceae</taxon>
        <taxon>Trebonia</taxon>
    </lineage>
</organism>
<dbReference type="InterPro" id="IPR011701">
    <property type="entry name" value="MFS"/>
</dbReference>
<protein>
    <submittedName>
        <fullName evidence="9">MFS transporter</fullName>
    </submittedName>
</protein>
<comment type="subcellular location">
    <subcellularLocation>
        <location evidence="1">Cell membrane</location>
        <topology evidence="1">Multi-pass membrane protein</topology>
    </subcellularLocation>
</comment>
<evidence type="ECO:0000256" key="4">
    <source>
        <dbReference type="ARBA" id="ARBA00022692"/>
    </source>
</evidence>
<dbReference type="GO" id="GO:0005886">
    <property type="term" value="C:plasma membrane"/>
    <property type="evidence" value="ECO:0007669"/>
    <property type="project" value="UniProtKB-SubCell"/>
</dbReference>
<feature type="domain" description="Major facilitator superfamily (MFS) profile" evidence="8">
    <location>
        <begin position="1"/>
        <end position="466"/>
    </location>
</feature>
<dbReference type="Gene3D" id="1.20.1720.10">
    <property type="entry name" value="Multidrug resistance protein D"/>
    <property type="match status" value="1"/>
</dbReference>
<feature type="transmembrane region" description="Helical" evidence="7">
    <location>
        <begin position="344"/>
        <end position="363"/>
    </location>
</feature>
<feature type="transmembrane region" description="Helical" evidence="7">
    <location>
        <begin position="185"/>
        <end position="208"/>
    </location>
</feature>
<gene>
    <name evidence="9" type="ORF">EAS64_22070</name>
</gene>
<dbReference type="GO" id="GO:0022857">
    <property type="term" value="F:transmembrane transporter activity"/>
    <property type="evidence" value="ECO:0007669"/>
    <property type="project" value="InterPro"/>
</dbReference>
<dbReference type="OrthoDB" id="5315310at2"/>
<evidence type="ECO:0000313" key="10">
    <source>
        <dbReference type="Proteomes" id="UP000460272"/>
    </source>
</evidence>
<keyword evidence="2" id="KW-0813">Transport</keyword>
<sequence length="480" mass="50404">MILPLALAQFIASYAATNMNVAISAIAKDLGTTVAGVQTAITLFTLTMAALMIPGSILTDIWGRKRCFLIGLIVYAIGGLIAAASVALPMLIVGYSLLEGVGSALMIPPIYILITVAFPDVKSRAKYFGVVSGAGGLGAAAGPLIGGLVTSAINWRASFVLQVLVVATIIWLARKITAPEAQGRVPRFDLTGAVLSAAGMFFLVLGLLQSRTYGFGKSREDFAIGGTVIIPKGSISPVWIYVVIGALFFLWFFLHVRAGERKGKDVLLSLRLFRDKVANLGLGTQTIQWLLLQGSFFAISVYLQEVDGYNAVKTGLMLTPATVGILAASAGADRFARRHPQRWLIIAGFLVTSLGMVLLLALVRAHSAVWTWVPGLLLFGIGVGVMLTSSVNVVQSSFPDSDQGQISGLSRSVSNLGSSFGTAVVGSVLVAVALPEGRPFAVALTVMLVFSLIGLVLAVLIPRQSADAERSSSPDAARVA</sequence>
<evidence type="ECO:0000256" key="5">
    <source>
        <dbReference type="ARBA" id="ARBA00022989"/>
    </source>
</evidence>
<feature type="transmembrane region" description="Helical" evidence="7">
    <location>
        <begin position="315"/>
        <end position="332"/>
    </location>
</feature>
<feature type="transmembrane region" description="Helical" evidence="7">
    <location>
        <begin position="277"/>
        <end position="303"/>
    </location>
</feature>
<dbReference type="Pfam" id="PF07690">
    <property type="entry name" value="MFS_1"/>
    <property type="match status" value="1"/>
</dbReference>
<feature type="transmembrane region" description="Helical" evidence="7">
    <location>
        <begin position="127"/>
        <end position="149"/>
    </location>
</feature>
<dbReference type="InterPro" id="IPR020846">
    <property type="entry name" value="MFS_dom"/>
</dbReference>
<feature type="transmembrane region" description="Helical" evidence="7">
    <location>
        <begin position="155"/>
        <end position="173"/>
    </location>
</feature>
<dbReference type="Gene3D" id="1.20.1250.20">
    <property type="entry name" value="MFS general substrate transporter like domains"/>
    <property type="match status" value="1"/>
</dbReference>
<feature type="transmembrane region" description="Helical" evidence="7">
    <location>
        <begin position="238"/>
        <end position="256"/>
    </location>
</feature>
<dbReference type="PROSITE" id="PS50850">
    <property type="entry name" value="MFS"/>
    <property type="match status" value="1"/>
</dbReference>
<evidence type="ECO:0000313" key="9">
    <source>
        <dbReference type="EMBL" id="TVZ03663.1"/>
    </source>
</evidence>
<accession>A0A6P2C2F3</accession>
<proteinExistence type="predicted"/>
<feature type="transmembrane region" description="Helical" evidence="7">
    <location>
        <begin position="440"/>
        <end position="461"/>
    </location>
</feature>
<evidence type="ECO:0000259" key="8">
    <source>
        <dbReference type="PROSITE" id="PS50850"/>
    </source>
</evidence>
<dbReference type="SUPFAM" id="SSF103473">
    <property type="entry name" value="MFS general substrate transporter"/>
    <property type="match status" value="1"/>
</dbReference>
<keyword evidence="6 7" id="KW-0472">Membrane</keyword>
<dbReference type="PANTHER" id="PTHR42718:SF46">
    <property type="entry name" value="BLR6921 PROTEIN"/>
    <property type="match status" value="1"/>
</dbReference>
<name>A0A6P2C2F3_9ACTN</name>
<keyword evidence="4 7" id="KW-0812">Transmembrane</keyword>
<comment type="caution">
    <text evidence="9">The sequence shown here is derived from an EMBL/GenBank/DDBJ whole genome shotgun (WGS) entry which is preliminary data.</text>
</comment>
<reference evidence="9 10" key="1">
    <citation type="submission" date="2018-11" db="EMBL/GenBank/DDBJ databases">
        <title>Trebonia kvetii gen.nov., sp.nov., a novel acidophilic actinobacterium, and proposal of the new actinobacterial family Treboniaceae fam. nov.</title>
        <authorList>
            <person name="Rapoport D."/>
            <person name="Sagova-Mareckova M."/>
            <person name="Sedlacek I."/>
            <person name="Provaznik J."/>
            <person name="Kralova S."/>
            <person name="Pavlinic D."/>
            <person name="Benes V."/>
            <person name="Kopecky J."/>
        </authorList>
    </citation>
    <scope>NUCLEOTIDE SEQUENCE [LARGE SCALE GENOMIC DNA]</scope>
    <source>
        <strain evidence="9 10">15Tr583</strain>
    </source>
</reference>
<dbReference type="CDD" id="cd17321">
    <property type="entry name" value="MFS_MMR_MDR_like"/>
    <property type="match status" value="1"/>
</dbReference>
<feature type="transmembrane region" description="Helical" evidence="7">
    <location>
        <begin position="101"/>
        <end position="118"/>
    </location>
</feature>